<dbReference type="EnsemblPlants" id="LPERR12G08350.1">
    <property type="protein sequence ID" value="LPERR12G08350.1"/>
    <property type="gene ID" value="LPERR12G08350"/>
</dbReference>
<reference evidence="2" key="3">
    <citation type="submission" date="2015-04" db="UniProtKB">
        <authorList>
            <consortium name="EnsemblPlants"/>
        </authorList>
    </citation>
    <scope>IDENTIFICATION</scope>
</reference>
<reference evidence="2 3" key="1">
    <citation type="submission" date="2012-08" db="EMBL/GenBank/DDBJ databases">
        <title>Oryza genome evolution.</title>
        <authorList>
            <person name="Wing R.A."/>
        </authorList>
    </citation>
    <scope>NUCLEOTIDE SEQUENCE</scope>
</reference>
<dbReference type="eggNOG" id="ENOG502R5B8">
    <property type="taxonomic scope" value="Eukaryota"/>
</dbReference>
<evidence type="ECO:0000256" key="1">
    <source>
        <dbReference type="SAM" id="MobiDB-lite"/>
    </source>
</evidence>
<evidence type="ECO:0000313" key="2">
    <source>
        <dbReference type="EnsemblPlants" id="LPERR12G08350.1"/>
    </source>
</evidence>
<sequence>MVKQSRKPRTAGRAYYVCRDKYYSECPCYFFQWIDGQDKYDPRIRLFSYDEKELKPYNEFKRWVPPPPNPARITMEEKSEASCIHVKNPPLCHCGYPYKLQRPNIGVPAKFTPFFRCKLNTHDGWPMCDFQEYIHGPKSFWPMDEEVRLFETGKTHCPCERRPHPHCKCGILATVGVVPSELGYGYYCGNAYGKTYKVEATIGEAVGATKDNTIEKIRRKLRNKYDIPLPEREVEAMLSEDMRRHKGQPARGYYTYEECITYWRLHREKYPADLTPEEKIAKRHKIEEERERQRRLSKEKARKNPNTVYPYGTWKHYFKTVEDRERKAKEEEMEACSRCTNGGSESICCQIAFAIACRQERKGNCK</sequence>
<protein>
    <recommendedName>
        <fullName evidence="4">Zinc finger GRF-type domain-containing protein</fullName>
    </recommendedName>
</protein>
<dbReference type="PANTHER" id="PTHR48127:SF1">
    <property type="entry name" value="ZINC FINGER GRF-TYPE DOMAIN-CONTAINING PROTEIN"/>
    <property type="match status" value="1"/>
</dbReference>
<dbReference type="AlphaFoldDB" id="A0A0D9XYS9"/>
<dbReference type="Proteomes" id="UP000032180">
    <property type="component" value="Chromosome 12"/>
</dbReference>
<feature type="compositionally biased region" description="Basic and acidic residues" evidence="1">
    <location>
        <begin position="284"/>
        <end position="299"/>
    </location>
</feature>
<dbReference type="PANTHER" id="PTHR48127">
    <property type="entry name" value="GRF-TYPE DOMAIN-CONTAINING PROTEIN"/>
    <property type="match status" value="1"/>
</dbReference>
<reference evidence="3" key="2">
    <citation type="submission" date="2013-12" db="EMBL/GenBank/DDBJ databases">
        <authorList>
            <person name="Yu Y."/>
            <person name="Lee S."/>
            <person name="de Baynast K."/>
            <person name="Wissotski M."/>
            <person name="Liu L."/>
            <person name="Talag J."/>
            <person name="Goicoechea J."/>
            <person name="Angelova A."/>
            <person name="Jetty R."/>
            <person name="Kudrna D."/>
            <person name="Golser W."/>
            <person name="Rivera L."/>
            <person name="Zhang J."/>
            <person name="Wing R."/>
        </authorList>
    </citation>
    <scope>NUCLEOTIDE SEQUENCE</scope>
</reference>
<feature type="region of interest" description="Disordered" evidence="1">
    <location>
        <begin position="284"/>
        <end position="304"/>
    </location>
</feature>
<accession>A0A0D9XYS9</accession>
<evidence type="ECO:0008006" key="4">
    <source>
        <dbReference type="Google" id="ProtNLM"/>
    </source>
</evidence>
<proteinExistence type="predicted"/>
<evidence type="ECO:0000313" key="3">
    <source>
        <dbReference type="Proteomes" id="UP000032180"/>
    </source>
</evidence>
<organism evidence="2 3">
    <name type="scientific">Leersia perrieri</name>
    <dbReference type="NCBI Taxonomy" id="77586"/>
    <lineage>
        <taxon>Eukaryota</taxon>
        <taxon>Viridiplantae</taxon>
        <taxon>Streptophyta</taxon>
        <taxon>Embryophyta</taxon>
        <taxon>Tracheophyta</taxon>
        <taxon>Spermatophyta</taxon>
        <taxon>Magnoliopsida</taxon>
        <taxon>Liliopsida</taxon>
        <taxon>Poales</taxon>
        <taxon>Poaceae</taxon>
        <taxon>BOP clade</taxon>
        <taxon>Oryzoideae</taxon>
        <taxon>Oryzeae</taxon>
        <taxon>Oryzinae</taxon>
        <taxon>Leersia</taxon>
    </lineage>
</organism>
<dbReference type="HOGENOM" id="CLU_042476_1_0_1"/>
<dbReference type="Gramene" id="LPERR12G08350.1">
    <property type="protein sequence ID" value="LPERR12G08350.1"/>
    <property type="gene ID" value="LPERR12G08350"/>
</dbReference>
<name>A0A0D9XYS9_9ORYZ</name>
<keyword evidence="3" id="KW-1185">Reference proteome</keyword>